<dbReference type="PROSITE" id="PS50918">
    <property type="entry name" value="WWE"/>
    <property type="match status" value="1"/>
</dbReference>
<dbReference type="AlphaFoldDB" id="A0A814MPH6"/>
<name>A0A814MPH6_9BILA</name>
<keyword evidence="6" id="KW-1185">Reference proteome</keyword>
<dbReference type="InterPro" id="IPR004170">
    <property type="entry name" value="WWE_dom"/>
</dbReference>
<proteinExistence type="predicted"/>
<comment type="caution">
    <text evidence="2">The sequence shown here is derived from an EMBL/GenBank/DDBJ whole genome shotgun (WGS) entry which is preliminary data.</text>
</comment>
<evidence type="ECO:0000313" key="6">
    <source>
        <dbReference type="Proteomes" id="UP000663870"/>
    </source>
</evidence>
<sequence>MSSTVKGMKVMSPEPIQQRIEWMWKSNSDTQSHSQQEEWHCYSDIETAIIEEAFQEKLSEAVLDECRIDLKYFLQISNRDENIRRPVKRVHHEQVEAGRLREARFMPNPVAPSAPFRDPQLGFLYATRKYFNIRRDPDDDYGTRRMLIERAAEGFIIEGKKLGKQKEGEWLARQLLKNNAGLFSISIANNVLITNDIIPY</sequence>
<evidence type="ECO:0000313" key="3">
    <source>
        <dbReference type="EMBL" id="CAF1347977.1"/>
    </source>
</evidence>
<feature type="domain" description="WWE" evidence="1">
    <location>
        <begin position="8"/>
        <end position="89"/>
    </location>
</feature>
<gene>
    <name evidence="3" type="ORF">JXQ802_LOCUS31931</name>
    <name evidence="4" type="ORF">JXQ802_LOCUS32695</name>
    <name evidence="2" type="ORF">PYM288_LOCUS18679</name>
</gene>
<organism evidence="2 5">
    <name type="scientific">Rotaria sordida</name>
    <dbReference type="NCBI Taxonomy" id="392033"/>
    <lineage>
        <taxon>Eukaryota</taxon>
        <taxon>Metazoa</taxon>
        <taxon>Spiralia</taxon>
        <taxon>Gnathifera</taxon>
        <taxon>Rotifera</taxon>
        <taxon>Eurotatoria</taxon>
        <taxon>Bdelloidea</taxon>
        <taxon>Philodinida</taxon>
        <taxon>Philodinidae</taxon>
        <taxon>Rotaria</taxon>
    </lineage>
</organism>
<dbReference type="EMBL" id="CAJNOL010001379">
    <property type="protein sequence ID" value="CAF1347977.1"/>
    <property type="molecule type" value="Genomic_DNA"/>
</dbReference>
<dbReference type="EMBL" id="CAJNOL010001453">
    <property type="protein sequence ID" value="CAF1362320.1"/>
    <property type="molecule type" value="Genomic_DNA"/>
</dbReference>
<dbReference type="InterPro" id="IPR037197">
    <property type="entry name" value="WWE_dom_sf"/>
</dbReference>
<dbReference type="Proteomes" id="UP000663870">
    <property type="component" value="Unassembled WGS sequence"/>
</dbReference>
<dbReference type="Proteomes" id="UP000663854">
    <property type="component" value="Unassembled WGS sequence"/>
</dbReference>
<evidence type="ECO:0000313" key="5">
    <source>
        <dbReference type="Proteomes" id="UP000663854"/>
    </source>
</evidence>
<dbReference type="EMBL" id="CAJNOH010000584">
    <property type="protein sequence ID" value="CAF1081101.1"/>
    <property type="molecule type" value="Genomic_DNA"/>
</dbReference>
<reference evidence="2" key="1">
    <citation type="submission" date="2021-02" db="EMBL/GenBank/DDBJ databases">
        <authorList>
            <person name="Nowell W R."/>
        </authorList>
    </citation>
    <scope>NUCLEOTIDE SEQUENCE</scope>
</reference>
<evidence type="ECO:0000313" key="2">
    <source>
        <dbReference type="EMBL" id="CAF1081101.1"/>
    </source>
</evidence>
<dbReference type="SUPFAM" id="SSF117839">
    <property type="entry name" value="WWE domain"/>
    <property type="match status" value="1"/>
</dbReference>
<dbReference type="Gene3D" id="3.30.720.50">
    <property type="match status" value="1"/>
</dbReference>
<evidence type="ECO:0000313" key="4">
    <source>
        <dbReference type="EMBL" id="CAF1362320.1"/>
    </source>
</evidence>
<accession>A0A814MPH6</accession>
<dbReference type="Pfam" id="PF02825">
    <property type="entry name" value="WWE"/>
    <property type="match status" value="1"/>
</dbReference>
<protein>
    <recommendedName>
        <fullName evidence="1">WWE domain-containing protein</fullName>
    </recommendedName>
</protein>
<evidence type="ECO:0000259" key="1">
    <source>
        <dbReference type="PROSITE" id="PS50918"/>
    </source>
</evidence>